<evidence type="ECO:0000313" key="4">
    <source>
        <dbReference type="Proteomes" id="UP001598352"/>
    </source>
</evidence>
<dbReference type="EMBL" id="JBHXKZ010000018">
    <property type="protein sequence ID" value="MFD4825213.1"/>
    <property type="molecule type" value="Genomic_DNA"/>
</dbReference>
<evidence type="ECO:0000256" key="1">
    <source>
        <dbReference type="SAM" id="MobiDB-lite"/>
    </source>
</evidence>
<dbReference type="InterPro" id="IPR005509">
    <property type="entry name" value="AfsA_hotdog_dom"/>
</dbReference>
<dbReference type="Pfam" id="PF03756">
    <property type="entry name" value="AfsA"/>
    <property type="match status" value="1"/>
</dbReference>
<sequence>MQGVALDDPARMPGSRTGYGTPRKPAGQRPRAYHRTGRQLGLESMASMLVLSLDRLGSNYFEAGCQWPRLHPLNERVIAVRHHPMLMVESTRQLALALQGSHLPITGNGPLEAVSVRRVLMF</sequence>
<keyword evidence="4" id="KW-1185">Reference proteome</keyword>
<reference evidence="3 4" key="1">
    <citation type="submission" date="2024-09" db="EMBL/GenBank/DDBJ databases">
        <title>The Natural Products Discovery Center: Release of the First 8490 Sequenced Strains for Exploring Actinobacteria Biosynthetic Diversity.</title>
        <authorList>
            <person name="Kalkreuter E."/>
            <person name="Kautsar S.A."/>
            <person name="Yang D."/>
            <person name="Bader C.D."/>
            <person name="Teijaro C.N."/>
            <person name="Fluegel L."/>
            <person name="Davis C.M."/>
            <person name="Simpson J.R."/>
            <person name="Lauterbach L."/>
            <person name="Steele A.D."/>
            <person name="Gui C."/>
            <person name="Meng S."/>
            <person name="Li G."/>
            <person name="Viehrig K."/>
            <person name="Ye F."/>
            <person name="Su P."/>
            <person name="Kiefer A.F."/>
            <person name="Nichols A."/>
            <person name="Cepeda A.J."/>
            <person name="Yan W."/>
            <person name="Fan B."/>
            <person name="Jiang Y."/>
            <person name="Adhikari A."/>
            <person name="Zheng C.-J."/>
            <person name="Schuster L."/>
            <person name="Cowan T.M."/>
            <person name="Smanski M.J."/>
            <person name="Chevrette M.G."/>
            <person name="De Carvalho L.P.S."/>
            <person name="Shen B."/>
        </authorList>
    </citation>
    <scope>NUCLEOTIDE SEQUENCE [LARGE SCALE GENOMIC DNA]</scope>
    <source>
        <strain evidence="3 4">NPDC058428</strain>
    </source>
</reference>
<protein>
    <submittedName>
        <fullName evidence="3">AfsA-related hotdog domain-containing protein</fullName>
    </submittedName>
</protein>
<feature type="domain" description="A-factor biosynthesis hotdog" evidence="2">
    <location>
        <begin position="46"/>
        <end position="99"/>
    </location>
</feature>
<organism evidence="3 4">
    <name type="scientific">Streptomyces rubiginosohelvolus</name>
    <dbReference type="NCBI Taxonomy" id="67362"/>
    <lineage>
        <taxon>Bacteria</taxon>
        <taxon>Bacillati</taxon>
        <taxon>Actinomycetota</taxon>
        <taxon>Actinomycetes</taxon>
        <taxon>Kitasatosporales</taxon>
        <taxon>Streptomycetaceae</taxon>
        <taxon>Streptomyces</taxon>
    </lineage>
</organism>
<accession>A0ABW6F3T3</accession>
<dbReference type="Proteomes" id="UP001598352">
    <property type="component" value="Unassembled WGS sequence"/>
</dbReference>
<gene>
    <name evidence="3" type="ORF">ACFWOQ_21865</name>
</gene>
<dbReference type="RefSeq" id="WP_382775231.1">
    <property type="nucleotide sequence ID" value="NZ_JBHXKZ010000018.1"/>
</dbReference>
<proteinExistence type="predicted"/>
<feature type="region of interest" description="Disordered" evidence="1">
    <location>
        <begin position="1"/>
        <end position="32"/>
    </location>
</feature>
<comment type="caution">
    <text evidence="3">The sequence shown here is derived from an EMBL/GenBank/DDBJ whole genome shotgun (WGS) entry which is preliminary data.</text>
</comment>
<name>A0ABW6F3T3_9ACTN</name>
<evidence type="ECO:0000259" key="2">
    <source>
        <dbReference type="Pfam" id="PF03756"/>
    </source>
</evidence>
<evidence type="ECO:0000313" key="3">
    <source>
        <dbReference type="EMBL" id="MFD4825213.1"/>
    </source>
</evidence>